<name>A0A1M3TFU8_ASPLC</name>
<evidence type="ECO:0000313" key="2">
    <source>
        <dbReference type="EMBL" id="OJZ85627.1"/>
    </source>
</evidence>
<dbReference type="Proteomes" id="UP000184063">
    <property type="component" value="Unassembled WGS sequence"/>
</dbReference>
<evidence type="ECO:0000256" key="1">
    <source>
        <dbReference type="SAM" id="Phobius"/>
    </source>
</evidence>
<feature type="transmembrane region" description="Helical" evidence="1">
    <location>
        <begin position="22"/>
        <end position="40"/>
    </location>
</feature>
<reference evidence="3" key="1">
    <citation type="journal article" date="2017" name="Genome Biol.">
        <title>Comparative genomics reveals high biological diversity and specific adaptations in the industrially and medically important fungal genus Aspergillus.</title>
        <authorList>
            <person name="de Vries R.P."/>
            <person name="Riley R."/>
            <person name="Wiebenga A."/>
            <person name="Aguilar-Osorio G."/>
            <person name="Amillis S."/>
            <person name="Uchima C.A."/>
            <person name="Anderluh G."/>
            <person name="Asadollahi M."/>
            <person name="Askin M."/>
            <person name="Barry K."/>
            <person name="Battaglia E."/>
            <person name="Bayram O."/>
            <person name="Benocci T."/>
            <person name="Braus-Stromeyer S.A."/>
            <person name="Caldana C."/>
            <person name="Canovas D."/>
            <person name="Cerqueira G.C."/>
            <person name="Chen F."/>
            <person name="Chen W."/>
            <person name="Choi C."/>
            <person name="Clum A."/>
            <person name="Dos Santos R.A."/>
            <person name="Damasio A.R."/>
            <person name="Diallinas G."/>
            <person name="Emri T."/>
            <person name="Fekete E."/>
            <person name="Flipphi M."/>
            <person name="Freyberg S."/>
            <person name="Gallo A."/>
            <person name="Gournas C."/>
            <person name="Habgood R."/>
            <person name="Hainaut M."/>
            <person name="Harispe M.L."/>
            <person name="Henrissat B."/>
            <person name="Hilden K.S."/>
            <person name="Hope R."/>
            <person name="Hossain A."/>
            <person name="Karabika E."/>
            <person name="Karaffa L."/>
            <person name="Karanyi Z."/>
            <person name="Krasevec N."/>
            <person name="Kuo A."/>
            <person name="Kusch H."/>
            <person name="LaButti K."/>
            <person name="Lagendijk E.L."/>
            <person name="Lapidus A."/>
            <person name="Levasseur A."/>
            <person name="Lindquist E."/>
            <person name="Lipzen A."/>
            <person name="Logrieco A.F."/>
            <person name="MacCabe A."/>
            <person name="Maekelae M.R."/>
            <person name="Malavazi I."/>
            <person name="Melin P."/>
            <person name="Meyer V."/>
            <person name="Mielnichuk N."/>
            <person name="Miskei M."/>
            <person name="Molnar A.P."/>
            <person name="Mule G."/>
            <person name="Ngan C.Y."/>
            <person name="Orejas M."/>
            <person name="Orosz E."/>
            <person name="Ouedraogo J.P."/>
            <person name="Overkamp K.M."/>
            <person name="Park H.-S."/>
            <person name="Perrone G."/>
            <person name="Piumi F."/>
            <person name="Punt P.J."/>
            <person name="Ram A.F."/>
            <person name="Ramon A."/>
            <person name="Rauscher S."/>
            <person name="Record E."/>
            <person name="Riano-Pachon D.M."/>
            <person name="Robert V."/>
            <person name="Roehrig J."/>
            <person name="Ruller R."/>
            <person name="Salamov A."/>
            <person name="Salih N.S."/>
            <person name="Samson R.A."/>
            <person name="Sandor E."/>
            <person name="Sanguinetti M."/>
            <person name="Schuetze T."/>
            <person name="Sepcic K."/>
            <person name="Shelest E."/>
            <person name="Sherlock G."/>
            <person name="Sophianopoulou V."/>
            <person name="Squina F.M."/>
            <person name="Sun H."/>
            <person name="Susca A."/>
            <person name="Todd R.B."/>
            <person name="Tsang A."/>
            <person name="Unkles S.E."/>
            <person name="van de Wiele N."/>
            <person name="van Rossen-Uffink D."/>
            <person name="Oliveira J.V."/>
            <person name="Vesth T.C."/>
            <person name="Visser J."/>
            <person name="Yu J.-H."/>
            <person name="Zhou M."/>
            <person name="Andersen M.R."/>
            <person name="Archer D.B."/>
            <person name="Baker S.E."/>
            <person name="Benoit I."/>
            <person name="Brakhage A.A."/>
            <person name="Braus G.H."/>
            <person name="Fischer R."/>
            <person name="Frisvad J.C."/>
            <person name="Goldman G.H."/>
            <person name="Houbraken J."/>
            <person name="Oakley B."/>
            <person name="Pocsi I."/>
            <person name="Scazzocchio C."/>
            <person name="Seiboth B."/>
            <person name="vanKuyk P.A."/>
            <person name="Wortman J."/>
            <person name="Dyer P.S."/>
            <person name="Grigoriev I.V."/>
        </authorList>
    </citation>
    <scope>NUCLEOTIDE SEQUENCE [LARGE SCALE GENOMIC DNA]</scope>
    <source>
        <strain evidence="3">CBS 106.47</strain>
    </source>
</reference>
<dbReference type="AlphaFoldDB" id="A0A1M3TFU8"/>
<keyword evidence="1" id="KW-0472">Membrane</keyword>
<organism evidence="2 3">
    <name type="scientific">Aspergillus luchuensis (strain CBS 106.47)</name>
    <dbReference type="NCBI Taxonomy" id="1137211"/>
    <lineage>
        <taxon>Eukaryota</taxon>
        <taxon>Fungi</taxon>
        <taxon>Dikarya</taxon>
        <taxon>Ascomycota</taxon>
        <taxon>Pezizomycotina</taxon>
        <taxon>Eurotiomycetes</taxon>
        <taxon>Eurotiomycetidae</taxon>
        <taxon>Eurotiales</taxon>
        <taxon>Aspergillaceae</taxon>
        <taxon>Aspergillus</taxon>
        <taxon>Aspergillus subgen. Circumdati</taxon>
    </lineage>
</organism>
<keyword evidence="1" id="KW-1133">Transmembrane helix</keyword>
<evidence type="ECO:0000313" key="3">
    <source>
        <dbReference type="Proteomes" id="UP000184063"/>
    </source>
</evidence>
<protein>
    <submittedName>
        <fullName evidence="2">Uncharacterized protein</fullName>
    </submittedName>
</protein>
<gene>
    <name evidence="2" type="ORF">ASPFODRAFT_46672</name>
</gene>
<sequence>MARSLTIPHAFKSNIPRKKGPVTAYLALPYTLYLPTYLASHFDIKKKHYKIPKLNTMGEICP</sequence>
<accession>A0A1M3TFU8</accession>
<proteinExistence type="predicted"/>
<keyword evidence="1" id="KW-0812">Transmembrane</keyword>
<dbReference type="EMBL" id="KV878242">
    <property type="protein sequence ID" value="OJZ85627.1"/>
    <property type="molecule type" value="Genomic_DNA"/>
</dbReference>
<dbReference type="VEuPathDB" id="FungiDB:ASPFODRAFT_46672"/>